<protein>
    <recommendedName>
        <fullName evidence="1">chorismate mutase</fullName>
        <ecNumber evidence="1">5.4.99.5</ecNumber>
    </recommendedName>
</protein>
<dbReference type="PANTHER" id="PTHR38041:SF1">
    <property type="entry name" value="CHORISMATE MUTASE"/>
    <property type="match status" value="1"/>
</dbReference>
<evidence type="ECO:0000313" key="4">
    <source>
        <dbReference type="EMBL" id="MXP41143.1"/>
    </source>
</evidence>
<dbReference type="PROSITE" id="PS51168">
    <property type="entry name" value="CHORISMATE_MUT_2"/>
    <property type="match status" value="1"/>
</dbReference>
<dbReference type="SMART" id="SM00830">
    <property type="entry name" value="CM_2"/>
    <property type="match status" value="1"/>
</dbReference>
<name>A0A6I4UUE3_9SPHN</name>
<dbReference type="Gene3D" id="1.20.59.10">
    <property type="entry name" value="Chorismate mutase"/>
    <property type="match status" value="1"/>
</dbReference>
<dbReference type="EMBL" id="WTYK01000002">
    <property type="protein sequence ID" value="MXP41143.1"/>
    <property type="molecule type" value="Genomic_DNA"/>
</dbReference>
<dbReference type="InterPro" id="IPR036263">
    <property type="entry name" value="Chorismate_II_sf"/>
</dbReference>
<dbReference type="AlphaFoldDB" id="A0A6I4UUE3"/>
<dbReference type="GO" id="GO:0004106">
    <property type="term" value="F:chorismate mutase activity"/>
    <property type="evidence" value="ECO:0007669"/>
    <property type="project" value="UniProtKB-EC"/>
</dbReference>
<dbReference type="InterPro" id="IPR051331">
    <property type="entry name" value="Chorismate_mutase-related"/>
</dbReference>
<comment type="caution">
    <text evidence="4">The sequence shown here is derived from an EMBL/GenBank/DDBJ whole genome shotgun (WGS) entry which is preliminary data.</text>
</comment>
<keyword evidence="5" id="KW-1185">Reference proteome</keyword>
<keyword evidence="2" id="KW-0413">Isomerase</keyword>
<dbReference type="EC" id="5.4.99.5" evidence="1"/>
<accession>A0A6I4UUE3</accession>
<dbReference type="GO" id="GO:0046417">
    <property type="term" value="P:chorismate metabolic process"/>
    <property type="evidence" value="ECO:0007669"/>
    <property type="project" value="InterPro"/>
</dbReference>
<reference evidence="4 5" key="1">
    <citation type="submission" date="2019-12" db="EMBL/GenBank/DDBJ databases">
        <title>Genomic-based taxomic classification of the family Erythrobacteraceae.</title>
        <authorList>
            <person name="Xu L."/>
        </authorList>
    </citation>
    <scope>NUCLEOTIDE SEQUENCE [LARGE SCALE GENOMIC DNA]</scope>
    <source>
        <strain evidence="4 5">MCCC 1K02066</strain>
    </source>
</reference>
<dbReference type="PANTHER" id="PTHR38041">
    <property type="entry name" value="CHORISMATE MUTASE"/>
    <property type="match status" value="1"/>
</dbReference>
<feature type="domain" description="Chorismate mutase" evidence="3">
    <location>
        <begin position="1"/>
        <end position="85"/>
    </location>
</feature>
<evidence type="ECO:0000256" key="2">
    <source>
        <dbReference type="ARBA" id="ARBA00023235"/>
    </source>
</evidence>
<dbReference type="InterPro" id="IPR002701">
    <property type="entry name" value="CM_II_prokaryot"/>
</dbReference>
<evidence type="ECO:0000313" key="5">
    <source>
        <dbReference type="Proteomes" id="UP000469159"/>
    </source>
</evidence>
<evidence type="ECO:0000256" key="1">
    <source>
        <dbReference type="ARBA" id="ARBA00012404"/>
    </source>
</evidence>
<dbReference type="Proteomes" id="UP000469159">
    <property type="component" value="Unassembled WGS sequence"/>
</dbReference>
<sequence>MAEVRAGVDALDRELLALLGRRMRFMDAAARIMDDLGQVRDEARKAEVIANVVASAAINGVPPNLARDLYETLVEASIAYELRQFTTLARGQ</sequence>
<proteinExistence type="predicted"/>
<dbReference type="SUPFAM" id="SSF48600">
    <property type="entry name" value="Chorismate mutase II"/>
    <property type="match status" value="1"/>
</dbReference>
<gene>
    <name evidence="4" type="ORF">GRI75_05720</name>
</gene>
<dbReference type="OrthoDB" id="514491at2"/>
<dbReference type="GO" id="GO:0009697">
    <property type="term" value="P:salicylic acid biosynthetic process"/>
    <property type="evidence" value="ECO:0007669"/>
    <property type="project" value="TreeGrafter"/>
</dbReference>
<dbReference type="InterPro" id="IPR036979">
    <property type="entry name" value="CM_dom_sf"/>
</dbReference>
<organism evidence="4 5">
    <name type="scientific">Croceibacterium soli</name>
    <dbReference type="NCBI Taxonomy" id="1739690"/>
    <lineage>
        <taxon>Bacteria</taxon>
        <taxon>Pseudomonadati</taxon>
        <taxon>Pseudomonadota</taxon>
        <taxon>Alphaproteobacteria</taxon>
        <taxon>Sphingomonadales</taxon>
        <taxon>Erythrobacteraceae</taxon>
        <taxon>Croceibacterium</taxon>
    </lineage>
</organism>
<dbReference type="Pfam" id="PF01817">
    <property type="entry name" value="CM_2"/>
    <property type="match status" value="1"/>
</dbReference>
<evidence type="ECO:0000259" key="3">
    <source>
        <dbReference type="PROSITE" id="PS51168"/>
    </source>
</evidence>